<organism evidence="2 3">
    <name type="scientific">Lithospermum erythrorhizon</name>
    <name type="common">Purple gromwell</name>
    <name type="synonym">Lithospermum officinale var. erythrorhizon</name>
    <dbReference type="NCBI Taxonomy" id="34254"/>
    <lineage>
        <taxon>Eukaryota</taxon>
        <taxon>Viridiplantae</taxon>
        <taxon>Streptophyta</taxon>
        <taxon>Embryophyta</taxon>
        <taxon>Tracheophyta</taxon>
        <taxon>Spermatophyta</taxon>
        <taxon>Magnoliopsida</taxon>
        <taxon>eudicotyledons</taxon>
        <taxon>Gunneridae</taxon>
        <taxon>Pentapetalae</taxon>
        <taxon>asterids</taxon>
        <taxon>lamiids</taxon>
        <taxon>Boraginales</taxon>
        <taxon>Boraginaceae</taxon>
        <taxon>Boraginoideae</taxon>
        <taxon>Lithospermeae</taxon>
        <taxon>Lithospermum</taxon>
    </lineage>
</organism>
<accession>A0AAV3R818</accession>
<comment type="caution">
    <text evidence="2">The sequence shown here is derived from an EMBL/GenBank/DDBJ whole genome shotgun (WGS) entry which is preliminary data.</text>
</comment>
<evidence type="ECO:0000313" key="3">
    <source>
        <dbReference type="Proteomes" id="UP001454036"/>
    </source>
</evidence>
<evidence type="ECO:0000313" key="2">
    <source>
        <dbReference type="EMBL" id="GAA0171381.1"/>
    </source>
</evidence>
<name>A0AAV3R818_LITER</name>
<protein>
    <submittedName>
        <fullName evidence="2">Uncharacterized protein</fullName>
    </submittedName>
</protein>
<sequence length="92" mass="10613">MASPGLGPQASHEASQLWLQTQDLYEKLVRERLKVGALEQQLQDLRGQVSYYPRDMALKDQELRRDQIERDAANQAAFTAPQEREGLRRAYL</sequence>
<evidence type="ECO:0000256" key="1">
    <source>
        <dbReference type="SAM" id="MobiDB-lite"/>
    </source>
</evidence>
<dbReference type="EMBL" id="BAABME010007651">
    <property type="protein sequence ID" value="GAA0171381.1"/>
    <property type="molecule type" value="Genomic_DNA"/>
</dbReference>
<keyword evidence="3" id="KW-1185">Reference proteome</keyword>
<proteinExistence type="predicted"/>
<reference evidence="2 3" key="1">
    <citation type="submission" date="2024-01" db="EMBL/GenBank/DDBJ databases">
        <title>The complete chloroplast genome sequence of Lithospermum erythrorhizon: insights into the phylogenetic relationship among Boraginaceae species and the maternal lineages of purple gromwells.</title>
        <authorList>
            <person name="Okada T."/>
            <person name="Watanabe K."/>
        </authorList>
    </citation>
    <scope>NUCLEOTIDE SEQUENCE [LARGE SCALE GENOMIC DNA]</scope>
</reference>
<feature type="compositionally biased region" description="Basic and acidic residues" evidence="1">
    <location>
        <begin position="82"/>
        <end position="92"/>
    </location>
</feature>
<dbReference type="AlphaFoldDB" id="A0AAV3R818"/>
<dbReference type="Proteomes" id="UP001454036">
    <property type="component" value="Unassembled WGS sequence"/>
</dbReference>
<gene>
    <name evidence="2" type="ORF">LIER_25425</name>
</gene>
<feature type="region of interest" description="Disordered" evidence="1">
    <location>
        <begin position="72"/>
        <end position="92"/>
    </location>
</feature>